<evidence type="ECO:0000256" key="1">
    <source>
        <dbReference type="SAM" id="MobiDB-lite"/>
    </source>
</evidence>
<dbReference type="AlphaFoldDB" id="A0A8F6YBZ8"/>
<feature type="compositionally biased region" description="Basic and acidic residues" evidence="1">
    <location>
        <begin position="12"/>
        <end position="21"/>
    </location>
</feature>
<dbReference type="InterPro" id="IPR018772">
    <property type="entry name" value="Transcription_activator_HlyU"/>
</dbReference>
<protein>
    <recommendedName>
        <fullName evidence="4">Transcriptional activator HlyU</fullName>
    </recommendedName>
</protein>
<organism evidence="2 3">
    <name type="scientific">Gymnodinialimonas ceratoperidinii</name>
    <dbReference type="NCBI Taxonomy" id="2856823"/>
    <lineage>
        <taxon>Bacteria</taxon>
        <taxon>Pseudomonadati</taxon>
        <taxon>Pseudomonadota</taxon>
        <taxon>Alphaproteobacteria</taxon>
        <taxon>Rhodobacterales</taxon>
        <taxon>Paracoccaceae</taxon>
        <taxon>Gymnodinialimonas</taxon>
    </lineage>
</organism>
<evidence type="ECO:0000313" key="2">
    <source>
        <dbReference type="EMBL" id="QXT40686.1"/>
    </source>
</evidence>
<evidence type="ECO:0000313" key="3">
    <source>
        <dbReference type="Proteomes" id="UP000825009"/>
    </source>
</evidence>
<dbReference type="Pfam" id="PF10115">
    <property type="entry name" value="HlyU"/>
    <property type="match status" value="1"/>
</dbReference>
<evidence type="ECO:0008006" key="4">
    <source>
        <dbReference type="Google" id="ProtNLM"/>
    </source>
</evidence>
<dbReference type="EMBL" id="CP079194">
    <property type="protein sequence ID" value="QXT40686.1"/>
    <property type="molecule type" value="Genomic_DNA"/>
</dbReference>
<dbReference type="RefSeq" id="WP_219004023.1">
    <property type="nucleotide sequence ID" value="NZ_CP079194.1"/>
</dbReference>
<keyword evidence="3" id="KW-1185">Reference proteome</keyword>
<proteinExistence type="predicted"/>
<name>A0A8F6YBZ8_9RHOB</name>
<sequence>MSLFSWLFGSKPKSDPEPVDHHDYRIYVEPQSEQGGYRVAARIEKDIGGVTKTHQMIRADKCQSMEEAEETSLLKAKMLIDQQGESIFG</sequence>
<dbReference type="Proteomes" id="UP000825009">
    <property type="component" value="Chromosome"/>
</dbReference>
<feature type="region of interest" description="Disordered" evidence="1">
    <location>
        <begin position="1"/>
        <end position="21"/>
    </location>
</feature>
<gene>
    <name evidence="2" type="ORF">KYE46_05475</name>
</gene>
<accession>A0A8F6YBZ8</accession>
<reference evidence="2 3" key="1">
    <citation type="submission" date="2021-07" db="EMBL/GenBank/DDBJ databases">
        <title>A novel Jannaschia species isolated from marine dinoflagellate Ceratoperidinium margalefii.</title>
        <authorList>
            <person name="Jiang Y."/>
            <person name="Li Z."/>
        </authorList>
    </citation>
    <scope>NUCLEOTIDE SEQUENCE [LARGE SCALE GENOMIC DNA]</scope>
    <source>
        <strain evidence="2 3">J12C1-MA-4</strain>
    </source>
</reference>
<dbReference type="KEGG" id="gce:KYE46_05475"/>